<evidence type="ECO:0000313" key="16">
    <source>
        <dbReference type="EMBL" id="RPJ65454.1"/>
    </source>
</evidence>
<evidence type="ECO:0000256" key="7">
    <source>
        <dbReference type="ARBA" id="ARBA00022679"/>
    </source>
</evidence>
<evidence type="ECO:0000256" key="13">
    <source>
        <dbReference type="ARBA" id="ARBA00029511"/>
    </source>
</evidence>
<evidence type="ECO:0000256" key="2">
    <source>
        <dbReference type="ARBA" id="ARBA00004713"/>
    </source>
</evidence>
<dbReference type="GO" id="GO:0016773">
    <property type="term" value="F:phosphotransferase activity, alcohol group as acceptor"/>
    <property type="evidence" value="ECO:0007669"/>
    <property type="project" value="UniProtKB-UniRule"/>
</dbReference>
<dbReference type="EMBL" id="RPOK01000005">
    <property type="protein sequence ID" value="RPJ65454.1"/>
    <property type="molecule type" value="Genomic_DNA"/>
</dbReference>
<comment type="function">
    <text evidence="15">Catalyzes the ATP-dependent phosphorylation of the 3-deoxy-D-manno-octulosonic acid (Kdo) residue in Kdo-lipid IV(A) at the 4-OH position.</text>
</comment>
<keyword evidence="9 15" id="KW-0418">Kinase</keyword>
<reference evidence="16 17" key="1">
    <citation type="submission" date="2018-11" db="EMBL/GenBank/DDBJ databases">
        <authorList>
            <person name="Ye M.-Q."/>
            <person name="Du Z.-J."/>
        </authorList>
    </citation>
    <scope>NUCLEOTIDE SEQUENCE [LARGE SCALE GENOMIC DNA]</scope>
    <source>
        <strain evidence="16 17">U0105</strain>
    </source>
</reference>
<proteinExistence type="inferred from homology"/>
<comment type="catalytic activity">
    <reaction evidence="14 15">
        <text>an alpha-Kdo-(2-&gt;6)-lipid IVA + ATP = a 4-O-phospho-alpha-Kdo-(2-&gt;6)-lipid IVA + ADP + H(+)</text>
        <dbReference type="Rhea" id="RHEA:74271"/>
        <dbReference type="ChEBI" id="CHEBI:15378"/>
        <dbReference type="ChEBI" id="CHEBI:30616"/>
        <dbReference type="ChEBI" id="CHEBI:176428"/>
        <dbReference type="ChEBI" id="CHEBI:193140"/>
        <dbReference type="ChEBI" id="CHEBI:456216"/>
        <dbReference type="EC" id="2.7.1.166"/>
    </reaction>
</comment>
<keyword evidence="11 15" id="KW-0448">Lipopolysaccharide biosynthesis</keyword>
<dbReference type="Proteomes" id="UP000275281">
    <property type="component" value="Unassembled WGS sequence"/>
</dbReference>
<keyword evidence="17" id="KW-1185">Reference proteome</keyword>
<evidence type="ECO:0000256" key="6">
    <source>
        <dbReference type="ARBA" id="ARBA00022519"/>
    </source>
</evidence>
<evidence type="ECO:0000256" key="8">
    <source>
        <dbReference type="ARBA" id="ARBA00022741"/>
    </source>
</evidence>
<dbReference type="GO" id="GO:0016301">
    <property type="term" value="F:kinase activity"/>
    <property type="evidence" value="ECO:0007669"/>
    <property type="project" value="UniProtKB-KW"/>
</dbReference>
<dbReference type="HAMAP" id="MF_00521">
    <property type="entry name" value="KDO_kinase"/>
    <property type="match status" value="1"/>
</dbReference>
<dbReference type="GO" id="GO:0005524">
    <property type="term" value="F:ATP binding"/>
    <property type="evidence" value="ECO:0007669"/>
    <property type="project" value="UniProtKB-UniRule"/>
</dbReference>
<dbReference type="SUPFAM" id="SSF56112">
    <property type="entry name" value="Protein kinase-like (PK-like)"/>
    <property type="match status" value="1"/>
</dbReference>
<dbReference type="EC" id="2.7.1.166" evidence="4 15"/>
<sequence length="243" mass="28179">MNTQIKTTKIDTTHTLLIDIESCRQLDITPIAAWFNTDFWRENNAITGVAEGRGTTLFVEHQAQAMVLRHYCRGGMVRHLNHDIFFGFSTEHTRPFQELSLLRYMHSCHLPVPTGIAGLVSRVGCGYRADLVTARIPDATDIHQLISQAPISEEAWARVGQTIKKMHQAQVYHHDLNIKNIMLDNHEQVWLIDFDKCRKQEGNEWKQSNLNRLLRSLNKQKTKFPDYCFEPQNWQALVQGYHE</sequence>
<evidence type="ECO:0000256" key="12">
    <source>
        <dbReference type="ARBA" id="ARBA00023136"/>
    </source>
</evidence>
<keyword evidence="12 15" id="KW-0472">Membrane</keyword>
<dbReference type="InterPro" id="IPR011009">
    <property type="entry name" value="Kinase-like_dom_sf"/>
</dbReference>
<evidence type="ECO:0000256" key="3">
    <source>
        <dbReference type="ARBA" id="ARBA00010327"/>
    </source>
</evidence>
<dbReference type="AlphaFoldDB" id="A0A3N5Z598"/>
<evidence type="ECO:0000256" key="1">
    <source>
        <dbReference type="ARBA" id="ARBA00004515"/>
    </source>
</evidence>
<evidence type="ECO:0000256" key="9">
    <source>
        <dbReference type="ARBA" id="ARBA00022777"/>
    </source>
</evidence>
<dbReference type="NCBIfam" id="NF002475">
    <property type="entry name" value="PRK01723.1"/>
    <property type="match status" value="1"/>
</dbReference>
<keyword evidence="7 15" id="KW-0808">Transferase</keyword>
<dbReference type="Pfam" id="PF06293">
    <property type="entry name" value="Kdo"/>
    <property type="match status" value="1"/>
</dbReference>
<keyword evidence="8 15" id="KW-0547">Nucleotide-binding</keyword>
<evidence type="ECO:0000256" key="11">
    <source>
        <dbReference type="ARBA" id="ARBA00022985"/>
    </source>
</evidence>
<comment type="pathway">
    <text evidence="2 15">Bacterial outer membrane biogenesis; LPS core biosynthesis.</text>
</comment>
<comment type="subcellular location">
    <subcellularLocation>
        <location evidence="1 15">Cell inner membrane</location>
        <topology evidence="1 15">Peripheral membrane protein</topology>
        <orientation evidence="1 15">Cytoplasmic side</orientation>
    </subcellularLocation>
</comment>
<dbReference type="GO" id="GO:0005886">
    <property type="term" value="C:plasma membrane"/>
    <property type="evidence" value="ECO:0007669"/>
    <property type="project" value="UniProtKB-SubCell"/>
</dbReference>
<dbReference type="Gene3D" id="1.10.510.10">
    <property type="entry name" value="Transferase(Phosphotransferase) domain 1"/>
    <property type="match status" value="1"/>
</dbReference>
<name>A0A3N5Z598_9ALTE</name>
<evidence type="ECO:0000256" key="5">
    <source>
        <dbReference type="ARBA" id="ARBA00022475"/>
    </source>
</evidence>
<feature type="active site" evidence="15">
    <location>
        <position position="175"/>
    </location>
</feature>
<comment type="caution">
    <text evidence="16">The sequence shown here is derived from an EMBL/GenBank/DDBJ whole genome shotgun (WGS) entry which is preliminary data.</text>
</comment>
<keyword evidence="6 15" id="KW-0997">Cell inner membrane</keyword>
<accession>A0A3N5Z598</accession>
<dbReference type="InterPro" id="IPR022826">
    <property type="entry name" value="KDO_kinase"/>
</dbReference>
<dbReference type="UniPathway" id="UPA00958"/>
<protein>
    <recommendedName>
        <fullName evidence="13 15">3-deoxy-D-manno-octulosonic acid kinase</fullName>
        <shortName evidence="15">Kdo kinase</shortName>
        <ecNumber evidence="4 15">2.7.1.166</ecNumber>
    </recommendedName>
</protein>
<evidence type="ECO:0000256" key="14">
    <source>
        <dbReference type="ARBA" id="ARBA00034417"/>
    </source>
</evidence>
<keyword evidence="5 15" id="KW-1003">Cell membrane</keyword>
<keyword evidence="10 15" id="KW-0067">ATP-binding</keyword>
<organism evidence="16 17">
    <name type="scientific">Alteromonas sediminis</name>
    <dbReference type="NCBI Taxonomy" id="2259342"/>
    <lineage>
        <taxon>Bacteria</taxon>
        <taxon>Pseudomonadati</taxon>
        <taxon>Pseudomonadota</taxon>
        <taxon>Gammaproteobacteria</taxon>
        <taxon>Alteromonadales</taxon>
        <taxon>Alteromonadaceae</taxon>
        <taxon>Alteromonas/Salinimonas group</taxon>
        <taxon>Alteromonas</taxon>
    </lineage>
</organism>
<evidence type="ECO:0000256" key="4">
    <source>
        <dbReference type="ARBA" id="ARBA00011988"/>
    </source>
</evidence>
<evidence type="ECO:0000313" key="17">
    <source>
        <dbReference type="Proteomes" id="UP000275281"/>
    </source>
</evidence>
<comment type="similarity">
    <text evidence="3 15">Belongs to the protein kinase superfamily. KdkA/RfaP family.</text>
</comment>
<gene>
    <name evidence="15" type="primary">kdkA</name>
    <name evidence="16" type="ORF">DRW07_16280</name>
</gene>
<evidence type="ECO:0000256" key="10">
    <source>
        <dbReference type="ARBA" id="ARBA00022840"/>
    </source>
</evidence>
<dbReference type="OrthoDB" id="6854449at2"/>
<dbReference type="GO" id="GO:0009244">
    <property type="term" value="P:lipopolysaccharide core region biosynthetic process"/>
    <property type="evidence" value="ECO:0007669"/>
    <property type="project" value="UniProtKB-UniRule"/>
</dbReference>
<evidence type="ECO:0000256" key="15">
    <source>
        <dbReference type="HAMAP-Rule" id="MF_00521"/>
    </source>
</evidence>